<dbReference type="Pfam" id="PF01382">
    <property type="entry name" value="Avidin"/>
    <property type="match status" value="1"/>
</dbReference>
<dbReference type="InterPro" id="IPR005468">
    <property type="entry name" value="Avidin/str"/>
</dbReference>
<keyword evidence="6" id="KW-1185">Reference proteome</keyword>
<proteinExistence type="predicted"/>
<feature type="non-terminal residue" evidence="5">
    <location>
        <position position="109"/>
    </location>
</feature>
<sequence length="109" mass="12019">QCQISGLWRNKQDSLMEILAMRDDRDFQGKYFTWITLTSGCACTSSLKDIQQQPGKGGRPTFAFTVHWDNGSPDATTAFIGQCFVDAAGNEMLTTMWLLCEAAGSLKAD</sequence>
<dbReference type="PANTHER" id="PTHR34399:SF3">
    <property type="entry name" value="AVID PROTEIN-RELATED"/>
    <property type="match status" value="1"/>
</dbReference>
<evidence type="ECO:0000313" key="6">
    <source>
        <dbReference type="Proteomes" id="UP000528690"/>
    </source>
</evidence>
<dbReference type="InterPro" id="IPR036896">
    <property type="entry name" value="Avidin-like_sf"/>
</dbReference>
<protein>
    <submittedName>
        <fullName evidence="5">AVR4 protein</fullName>
    </submittedName>
</protein>
<dbReference type="Gene3D" id="2.40.128.30">
    <property type="entry name" value="Avidin-like"/>
    <property type="match status" value="1"/>
</dbReference>
<dbReference type="Proteomes" id="UP000528690">
    <property type="component" value="Unassembled WGS sequence"/>
</dbReference>
<accession>A0A7L3G5D4</accession>
<organism evidence="5 6">
    <name type="scientific">Anhinga rufa</name>
    <name type="common">African darter</name>
    <dbReference type="NCBI Taxonomy" id="317792"/>
    <lineage>
        <taxon>Eukaryota</taxon>
        <taxon>Metazoa</taxon>
        <taxon>Chordata</taxon>
        <taxon>Craniata</taxon>
        <taxon>Vertebrata</taxon>
        <taxon>Euteleostomi</taxon>
        <taxon>Archelosauria</taxon>
        <taxon>Archosauria</taxon>
        <taxon>Dinosauria</taxon>
        <taxon>Saurischia</taxon>
        <taxon>Theropoda</taxon>
        <taxon>Coelurosauria</taxon>
        <taxon>Aves</taxon>
        <taxon>Neognathae</taxon>
        <taxon>Neoaves</taxon>
        <taxon>Aequornithes</taxon>
        <taxon>Suliformes</taxon>
        <taxon>Anhingidae</taxon>
        <taxon>Anhinga</taxon>
    </lineage>
</organism>
<dbReference type="GO" id="GO:0005576">
    <property type="term" value="C:extracellular region"/>
    <property type="evidence" value="ECO:0007669"/>
    <property type="project" value="UniProtKB-SubCell"/>
</dbReference>
<dbReference type="PROSITE" id="PS51326">
    <property type="entry name" value="AVIDIN_2"/>
    <property type="match status" value="1"/>
</dbReference>
<evidence type="ECO:0000256" key="3">
    <source>
        <dbReference type="ARBA" id="ARBA00022729"/>
    </source>
</evidence>
<reference evidence="5 6" key="1">
    <citation type="submission" date="2019-09" db="EMBL/GenBank/DDBJ databases">
        <title>Bird 10,000 Genomes (B10K) Project - Family phase.</title>
        <authorList>
            <person name="Zhang G."/>
        </authorList>
    </citation>
    <scope>NUCLEOTIDE SEQUENCE [LARGE SCALE GENOMIC DNA]</scope>
    <source>
        <strain evidence="5">B10K-DU-029-28</strain>
    </source>
</reference>
<dbReference type="PANTHER" id="PTHR34399">
    <property type="entry name" value="AVIDIN-RELATED"/>
    <property type="match status" value="1"/>
</dbReference>
<dbReference type="InterPro" id="IPR051764">
    <property type="entry name" value="Avidin/Streptavidin-rel"/>
</dbReference>
<feature type="disulfide bond" evidence="4">
    <location>
        <begin position="2"/>
        <end position="83"/>
    </location>
</feature>
<feature type="non-terminal residue" evidence="5">
    <location>
        <position position="1"/>
    </location>
</feature>
<dbReference type="GO" id="GO:0009374">
    <property type="term" value="F:biotin binding"/>
    <property type="evidence" value="ECO:0007669"/>
    <property type="project" value="InterPro"/>
</dbReference>
<name>A0A7L3G5D4_9AVES</name>
<dbReference type="SUPFAM" id="SSF50876">
    <property type="entry name" value="Avidin/streptavidin"/>
    <property type="match status" value="1"/>
</dbReference>
<evidence type="ECO:0000313" key="5">
    <source>
        <dbReference type="EMBL" id="NXT87568.1"/>
    </source>
</evidence>
<keyword evidence="2" id="KW-0964">Secreted</keyword>
<evidence type="ECO:0000256" key="1">
    <source>
        <dbReference type="ARBA" id="ARBA00004613"/>
    </source>
</evidence>
<dbReference type="EMBL" id="VZTV01014682">
    <property type="protein sequence ID" value="NXT87568.1"/>
    <property type="molecule type" value="Genomic_DNA"/>
</dbReference>
<evidence type="ECO:0000256" key="4">
    <source>
        <dbReference type="PIRSR" id="PIRSR605468-51"/>
    </source>
</evidence>
<comment type="subcellular location">
    <subcellularLocation>
        <location evidence="1">Secreted</location>
    </subcellularLocation>
</comment>
<evidence type="ECO:0000256" key="2">
    <source>
        <dbReference type="ARBA" id="ARBA00022525"/>
    </source>
</evidence>
<dbReference type="OrthoDB" id="9421833at2759"/>
<dbReference type="AlphaFoldDB" id="A0A7L3G5D4"/>
<keyword evidence="3" id="KW-0732">Signal</keyword>
<keyword evidence="4" id="KW-1015">Disulfide bond</keyword>
<comment type="caution">
    <text evidence="5">The sequence shown here is derived from an EMBL/GenBank/DDBJ whole genome shotgun (WGS) entry which is preliminary data.</text>
</comment>
<gene>
    <name evidence="5" type="primary">Avr4</name>
    <name evidence="5" type="ORF">ANHRUF_R05291</name>
</gene>